<evidence type="ECO:0000313" key="1">
    <source>
        <dbReference type="EMBL" id="UYP20933.1"/>
    </source>
</evidence>
<gene>
    <name evidence="1" type="ORF">OED52_05295</name>
</gene>
<dbReference type="EMBL" id="CP107551">
    <property type="protein sequence ID" value="UYP20933.1"/>
    <property type="molecule type" value="Genomic_DNA"/>
</dbReference>
<dbReference type="Proteomes" id="UP001156484">
    <property type="component" value="Chromosome"/>
</dbReference>
<organism evidence="1 2">
    <name type="scientific">Rhodococcus sacchari</name>
    <dbReference type="NCBI Taxonomy" id="2962047"/>
    <lineage>
        <taxon>Bacteria</taxon>
        <taxon>Bacillati</taxon>
        <taxon>Actinomycetota</taxon>
        <taxon>Actinomycetes</taxon>
        <taxon>Mycobacteriales</taxon>
        <taxon>Nocardiaceae</taxon>
        <taxon>Rhodococcus</taxon>
    </lineage>
</organism>
<reference evidence="1" key="1">
    <citation type="submission" date="2022-10" db="EMBL/GenBank/DDBJ databases">
        <title>Rhodococcus ferula Z13 complete genome.</title>
        <authorList>
            <person name="Long X."/>
            <person name="Zang M."/>
        </authorList>
    </citation>
    <scope>NUCLEOTIDE SEQUENCE</scope>
    <source>
        <strain evidence="1">Z13</strain>
    </source>
</reference>
<evidence type="ECO:0000313" key="2">
    <source>
        <dbReference type="Proteomes" id="UP001156484"/>
    </source>
</evidence>
<name>A0ACD4DLK1_9NOCA</name>
<accession>A0ACD4DLK1</accession>
<proteinExistence type="predicted"/>
<keyword evidence="2" id="KW-1185">Reference proteome</keyword>
<sequence length="319" mass="34720">MSATQRARSAVPLDMRSLVPTVPGVPWWGALAIAAGTTFVGVLIDSARGNELTTAFTVFYVLGCVAAAVAVRYRGLFSAMVQPPLLLLAAVPVGQEFVSSGSTTGWKDLALNVAYPLVNRFPAMLLATLLVLAVGGFRIFVTRNNVAVRARAPRNRAAQPAAARRPARFAGEARSRGADPAAAASPVDARGRGRSRNGAPEKASVRDVTDTRARRRSRSDRMHEDPALAARPRRAEQDRAPRPTEPAAYRAAEPAQQYRGEPRQAPVRPVDYRPADYPPVDERRQPVRRPAVPEAEVTAVVPTQDYPAPRVRYRDRYED</sequence>
<protein>
    <submittedName>
        <fullName evidence="1">Uncharacterized protein</fullName>
    </submittedName>
</protein>